<evidence type="ECO:0000313" key="2">
    <source>
        <dbReference type="EMBL" id="DAE02986.1"/>
    </source>
</evidence>
<protein>
    <submittedName>
        <fullName evidence="2">Uncharacterized protein</fullName>
    </submittedName>
</protein>
<evidence type="ECO:0000256" key="1">
    <source>
        <dbReference type="SAM" id="MobiDB-lite"/>
    </source>
</evidence>
<sequence length="131" mass="15096">MENPQPAAKDGSLLVDTAERIQRLQRHHRRWRYPLGQDLCHELFFRPVGYDLLQRPAVRHVRQDHCQLPTQRAGDAQAAACSPGVQRQGAPGGKLHDRQQGRQNQRVLLFWRQGREQPRPDPGHHPCRGIL</sequence>
<proteinExistence type="predicted"/>
<dbReference type="EMBL" id="BK015357">
    <property type="protein sequence ID" value="DAE02986.1"/>
    <property type="molecule type" value="Genomic_DNA"/>
</dbReference>
<feature type="region of interest" description="Disordered" evidence="1">
    <location>
        <begin position="81"/>
        <end position="102"/>
    </location>
</feature>
<name>A0A8S5P7L8_9CAUD</name>
<organism evidence="2">
    <name type="scientific">Siphoviridae sp. ct0Ci105</name>
    <dbReference type="NCBI Taxonomy" id="2825292"/>
    <lineage>
        <taxon>Viruses</taxon>
        <taxon>Duplodnaviria</taxon>
        <taxon>Heunggongvirae</taxon>
        <taxon>Uroviricota</taxon>
        <taxon>Caudoviricetes</taxon>
    </lineage>
</organism>
<accession>A0A8S5P7L8</accession>
<reference evidence="2" key="1">
    <citation type="journal article" date="2021" name="Proc. Natl. Acad. Sci. U.S.A.">
        <title>A Catalog of Tens of Thousands of Viruses from Human Metagenomes Reveals Hidden Associations with Chronic Diseases.</title>
        <authorList>
            <person name="Tisza M.J."/>
            <person name="Buck C.B."/>
        </authorList>
    </citation>
    <scope>NUCLEOTIDE SEQUENCE</scope>
    <source>
        <strain evidence="2">Ct0Ci105</strain>
    </source>
</reference>